<keyword evidence="4 9" id="KW-1133">Transmembrane helix</keyword>
<keyword evidence="3 9" id="KW-0812">Transmembrane</keyword>
<feature type="transmembrane region" description="Helical" evidence="9">
    <location>
        <begin position="290"/>
        <end position="315"/>
    </location>
</feature>
<dbReference type="Gene3D" id="1.20.1070.10">
    <property type="entry name" value="Rhodopsin 7-helix transmembrane proteins"/>
    <property type="match status" value="1"/>
</dbReference>
<dbReference type="AlphaFoldDB" id="A0AA35NZU1"/>
<keyword evidence="6 9" id="KW-0472">Membrane</keyword>
<accession>A0AA35NZU1</accession>
<dbReference type="PANTHER" id="PTHR11334:SF29">
    <property type="entry name" value="MAS-RELATED G-PROTEIN COUPLED RECEPTOR MEMBER X2"/>
    <property type="match status" value="1"/>
</dbReference>
<comment type="subcellular location">
    <subcellularLocation>
        <location evidence="1">Cell membrane</location>
        <topology evidence="1">Multi-pass membrane protein</topology>
    </subcellularLocation>
</comment>
<organism evidence="11 12">
    <name type="scientific">Podarcis lilfordi</name>
    <name type="common">Lilford's wall lizard</name>
    <dbReference type="NCBI Taxonomy" id="74358"/>
    <lineage>
        <taxon>Eukaryota</taxon>
        <taxon>Metazoa</taxon>
        <taxon>Chordata</taxon>
        <taxon>Craniata</taxon>
        <taxon>Vertebrata</taxon>
        <taxon>Euteleostomi</taxon>
        <taxon>Lepidosauria</taxon>
        <taxon>Squamata</taxon>
        <taxon>Bifurcata</taxon>
        <taxon>Unidentata</taxon>
        <taxon>Episquamata</taxon>
        <taxon>Laterata</taxon>
        <taxon>Lacertibaenia</taxon>
        <taxon>Lacertidae</taxon>
        <taxon>Podarcis</taxon>
    </lineage>
</organism>
<evidence type="ECO:0000313" key="12">
    <source>
        <dbReference type="Proteomes" id="UP001178461"/>
    </source>
</evidence>
<feature type="transmembrane region" description="Helical" evidence="9">
    <location>
        <begin position="179"/>
        <end position="201"/>
    </location>
</feature>
<dbReference type="InterPro" id="IPR026234">
    <property type="entry name" value="MRGPCRFAMILY"/>
</dbReference>
<feature type="transmembrane region" description="Helical" evidence="9">
    <location>
        <begin position="145"/>
        <end position="167"/>
    </location>
</feature>
<feature type="transmembrane region" description="Helical" evidence="9">
    <location>
        <begin position="63"/>
        <end position="91"/>
    </location>
</feature>
<feature type="domain" description="G-protein coupled receptors family 1 profile" evidence="10">
    <location>
        <begin position="83"/>
        <end position="312"/>
    </location>
</feature>
<keyword evidence="12" id="KW-1185">Reference proteome</keyword>
<dbReference type="SUPFAM" id="SSF81321">
    <property type="entry name" value="Family A G protein-coupled receptor-like"/>
    <property type="match status" value="1"/>
</dbReference>
<dbReference type="GO" id="GO:0004930">
    <property type="term" value="F:G protein-coupled receptor activity"/>
    <property type="evidence" value="ECO:0007669"/>
    <property type="project" value="UniProtKB-KW"/>
</dbReference>
<evidence type="ECO:0000256" key="7">
    <source>
        <dbReference type="ARBA" id="ARBA00023170"/>
    </source>
</evidence>
<dbReference type="PROSITE" id="PS50262">
    <property type="entry name" value="G_PROTEIN_RECEP_F1_2"/>
    <property type="match status" value="1"/>
</dbReference>
<keyword evidence="7" id="KW-0675">Receptor</keyword>
<evidence type="ECO:0000256" key="2">
    <source>
        <dbReference type="ARBA" id="ARBA00022475"/>
    </source>
</evidence>
<evidence type="ECO:0000256" key="6">
    <source>
        <dbReference type="ARBA" id="ARBA00023136"/>
    </source>
</evidence>
<dbReference type="Proteomes" id="UP001178461">
    <property type="component" value="Chromosome 3"/>
</dbReference>
<evidence type="ECO:0000256" key="8">
    <source>
        <dbReference type="ARBA" id="ARBA00023224"/>
    </source>
</evidence>
<gene>
    <name evidence="11" type="ORF">PODLI_1B005953</name>
</gene>
<feature type="transmembrane region" description="Helical" evidence="9">
    <location>
        <begin position="221"/>
        <end position="244"/>
    </location>
</feature>
<reference evidence="11" key="1">
    <citation type="submission" date="2022-12" db="EMBL/GenBank/DDBJ databases">
        <authorList>
            <person name="Alioto T."/>
            <person name="Alioto T."/>
            <person name="Gomez Garrido J."/>
        </authorList>
    </citation>
    <scope>NUCLEOTIDE SEQUENCE</scope>
</reference>
<feature type="transmembrane region" description="Helical" evidence="9">
    <location>
        <begin position="256"/>
        <end position="278"/>
    </location>
</feature>
<name>A0AA35NZU1_9SAUR</name>
<evidence type="ECO:0000313" key="11">
    <source>
        <dbReference type="EMBL" id="CAI5770366.1"/>
    </source>
</evidence>
<sequence length="352" mass="39901">MASYAEPVGGVRGRSTDSSVLLLLMLRRKMEYIDNVMMAKANTLSSHTAGAPKKMVKYMEASYYFRLNMLIASVPICIGGLIANAIVLYLYCCKINKPKLGPYFLNVTFANLIIILCNLEVAAFFLGDMKTPTVVQRVMEMLHIFAYDTTLYIFTALTAERFLTVYFPVWWQHHRFKDFSISMCAILWMVSGLESLMAYFSCYPRYETVNANTAICTIANIVEVIMEAIVFSPSLFFFTLAIWIRSQRPQQKPLARLDITIVVIAILILILSVPTRLLHAISYWVESMNWYLLTTTALLLDSCTCSSIPFVLLIVGSWKGQKGFEPFCMFLERALKDTEDTSEPTAANQEQA</sequence>
<evidence type="ECO:0000256" key="4">
    <source>
        <dbReference type="ARBA" id="ARBA00022989"/>
    </source>
</evidence>
<evidence type="ECO:0000256" key="5">
    <source>
        <dbReference type="ARBA" id="ARBA00023040"/>
    </source>
</evidence>
<feature type="transmembrane region" description="Helical" evidence="9">
    <location>
        <begin position="103"/>
        <end position="125"/>
    </location>
</feature>
<dbReference type="GO" id="GO:0005886">
    <property type="term" value="C:plasma membrane"/>
    <property type="evidence" value="ECO:0007669"/>
    <property type="project" value="UniProtKB-SubCell"/>
</dbReference>
<evidence type="ECO:0000256" key="1">
    <source>
        <dbReference type="ARBA" id="ARBA00004651"/>
    </source>
</evidence>
<dbReference type="PANTHER" id="PTHR11334">
    <property type="entry name" value="MAS-RELATED G-PROTEIN COUPLED RECEPTOR"/>
    <property type="match status" value="1"/>
</dbReference>
<keyword evidence="8" id="KW-0807">Transducer</keyword>
<evidence type="ECO:0000256" key="9">
    <source>
        <dbReference type="SAM" id="Phobius"/>
    </source>
</evidence>
<dbReference type="PRINTS" id="PR02108">
    <property type="entry name" value="MRGPCRFAMILY"/>
</dbReference>
<keyword evidence="2" id="KW-1003">Cell membrane</keyword>
<protein>
    <submittedName>
        <fullName evidence="11">Proto-oncogene Mas-like</fullName>
    </submittedName>
</protein>
<proteinExistence type="predicted"/>
<evidence type="ECO:0000259" key="10">
    <source>
        <dbReference type="PROSITE" id="PS50262"/>
    </source>
</evidence>
<keyword evidence="5" id="KW-0297">G-protein coupled receptor</keyword>
<dbReference type="EMBL" id="OX395128">
    <property type="protein sequence ID" value="CAI5770366.1"/>
    <property type="molecule type" value="Genomic_DNA"/>
</dbReference>
<evidence type="ECO:0000256" key="3">
    <source>
        <dbReference type="ARBA" id="ARBA00022692"/>
    </source>
</evidence>
<dbReference type="InterPro" id="IPR017452">
    <property type="entry name" value="GPCR_Rhodpsn_7TM"/>
</dbReference>